<feature type="compositionally biased region" description="Polar residues" evidence="1">
    <location>
        <begin position="44"/>
        <end position="53"/>
    </location>
</feature>
<dbReference type="AlphaFoldDB" id="A0A812PJX6"/>
<accession>A0A812PJX6</accession>
<sequence>TPGITSSFLTATRAHHPSTRSGSPTGSMNLCGCRLRRHTTWTESFGSFPTSPTEAIGSRPTMCRQSQATSSRLQRSTTKRFRLCGPLSRMLAPRRCRLTPITRSSSHSMRSSRKRELKWRWALRELLQWQATHSCGAQSANVVFHGSAAAKEPDGDKSGAHCQRACTEKLFDAFTWTKEDGCLLLRKGSGSTWKAEPQHGAYSGYPCQQDLVAINWITDEAQKHTLLDGVSPPKSSLTGHGTAGTVLCVMLIQPYTTDIDLVLLQQSHKAGIFSCDQHAVYSSQVLRLSAGLHTRRINDSQMVETGGQWNSALDTDLALAFWRAVVSDPEWLQVKWIVRASAETVFKFDALHSILLKQVALMLV</sequence>
<keyword evidence="3" id="KW-1185">Reference proteome</keyword>
<protein>
    <submittedName>
        <fullName evidence="2">Uncharacterized protein</fullName>
    </submittedName>
</protein>
<gene>
    <name evidence="2" type="ORF">SPIL2461_LOCUS8326</name>
</gene>
<dbReference type="OrthoDB" id="406659at2759"/>
<name>A0A812PJX6_SYMPI</name>
<evidence type="ECO:0000256" key="1">
    <source>
        <dbReference type="SAM" id="MobiDB-lite"/>
    </source>
</evidence>
<proteinExistence type="predicted"/>
<evidence type="ECO:0000313" key="3">
    <source>
        <dbReference type="Proteomes" id="UP000649617"/>
    </source>
</evidence>
<feature type="compositionally biased region" description="Polar residues" evidence="1">
    <location>
        <begin position="1"/>
        <end position="10"/>
    </location>
</feature>
<reference evidence="2" key="1">
    <citation type="submission" date="2021-02" db="EMBL/GenBank/DDBJ databases">
        <authorList>
            <person name="Dougan E. K."/>
            <person name="Rhodes N."/>
            <person name="Thang M."/>
            <person name="Chan C."/>
        </authorList>
    </citation>
    <scope>NUCLEOTIDE SEQUENCE</scope>
</reference>
<dbReference type="EMBL" id="CAJNIZ010013547">
    <property type="protein sequence ID" value="CAE7350797.1"/>
    <property type="molecule type" value="Genomic_DNA"/>
</dbReference>
<dbReference type="Proteomes" id="UP000649617">
    <property type="component" value="Unassembled WGS sequence"/>
</dbReference>
<feature type="compositionally biased region" description="Polar residues" evidence="1">
    <location>
        <begin position="63"/>
        <end position="75"/>
    </location>
</feature>
<evidence type="ECO:0000313" key="2">
    <source>
        <dbReference type="EMBL" id="CAE7350797.1"/>
    </source>
</evidence>
<organism evidence="2 3">
    <name type="scientific">Symbiodinium pilosum</name>
    <name type="common">Dinoflagellate</name>
    <dbReference type="NCBI Taxonomy" id="2952"/>
    <lineage>
        <taxon>Eukaryota</taxon>
        <taxon>Sar</taxon>
        <taxon>Alveolata</taxon>
        <taxon>Dinophyceae</taxon>
        <taxon>Suessiales</taxon>
        <taxon>Symbiodiniaceae</taxon>
        <taxon>Symbiodinium</taxon>
    </lineage>
</organism>
<feature type="region of interest" description="Disordered" evidence="1">
    <location>
        <begin position="44"/>
        <end position="75"/>
    </location>
</feature>
<comment type="caution">
    <text evidence="2">The sequence shown here is derived from an EMBL/GenBank/DDBJ whole genome shotgun (WGS) entry which is preliminary data.</text>
</comment>
<feature type="region of interest" description="Disordered" evidence="1">
    <location>
        <begin position="1"/>
        <end position="27"/>
    </location>
</feature>
<feature type="non-terminal residue" evidence="2">
    <location>
        <position position="1"/>
    </location>
</feature>